<feature type="compositionally biased region" description="Polar residues" evidence="1">
    <location>
        <begin position="2040"/>
        <end position="2058"/>
    </location>
</feature>
<feature type="compositionally biased region" description="Basic and acidic residues" evidence="1">
    <location>
        <begin position="1752"/>
        <end position="1762"/>
    </location>
</feature>
<name>A0A173GEE6_9CAUD</name>
<organism evidence="3 4">
    <name type="scientific">Erwinia phage vB_EamM_RAY</name>
    <dbReference type="NCBI Taxonomy" id="1815987"/>
    <lineage>
        <taxon>Viruses</taxon>
        <taxon>Duplodnaviria</taxon>
        <taxon>Heunggongvirae</taxon>
        <taxon>Uroviricota</taxon>
        <taxon>Caudoviricetes</taxon>
        <taxon>Chimalliviridae</taxon>
        <taxon>Agricanvirus</taxon>
        <taxon>Agricanvirus ray</taxon>
    </lineage>
</organism>
<feature type="region of interest" description="Disordered" evidence="1">
    <location>
        <begin position="2073"/>
        <end position="2159"/>
    </location>
</feature>
<dbReference type="PANTHER" id="PTHR34408:SF1">
    <property type="entry name" value="GLYCOSYL HYDROLASE FAMILY 19 DOMAIN-CONTAINING PROTEIN HI_1415"/>
    <property type="match status" value="1"/>
</dbReference>
<dbReference type="InterPro" id="IPR023346">
    <property type="entry name" value="Lysozyme-like_dom_sf"/>
</dbReference>
<dbReference type="InterPro" id="IPR000726">
    <property type="entry name" value="Glyco_hydro_19_cat"/>
</dbReference>
<feature type="compositionally biased region" description="Gly residues" evidence="1">
    <location>
        <begin position="1190"/>
        <end position="1200"/>
    </location>
</feature>
<protein>
    <submittedName>
        <fullName evidence="3">Lysozyme domain protein</fullName>
    </submittedName>
</protein>
<dbReference type="CDD" id="cd00325">
    <property type="entry name" value="chitinase_GH19"/>
    <property type="match status" value="1"/>
</dbReference>
<feature type="compositionally biased region" description="Basic residues" evidence="1">
    <location>
        <begin position="1177"/>
        <end position="1189"/>
    </location>
</feature>
<feature type="compositionally biased region" description="Acidic residues" evidence="1">
    <location>
        <begin position="1161"/>
        <end position="1173"/>
    </location>
</feature>
<feature type="compositionally biased region" description="Low complexity" evidence="1">
    <location>
        <begin position="2093"/>
        <end position="2142"/>
    </location>
</feature>
<dbReference type="GO" id="GO:0016998">
    <property type="term" value="P:cell wall macromolecule catabolic process"/>
    <property type="evidence" value="ECO:0007669"/>
    <property type="project" value="InterPro"/>
</dbReference>
<feature type="region of interest" description="Disordered" evidence="1">
    <location>
        <begin position="1050"/>
        <end position="1069"/>
    </location>
</feature>
<feature type="region of interest" description="Disordered" evidence="1">
    <location>
        <begin position="1743"/>
        <end position="1769"/>
    </location>
</feature>
<feature type="region of interest" description="Disordered" evidence="1">
    <location>
        <begin position="2214"/>
        <end position="2239"/>
    </location>
</feature>
<feature type="region of interest" description="Disordered" evidence="1">
    <location>
        <begin position="1074"/>
        <end position="1097"/>
    </location>
</feature>
<dbReference type="SUPFAM" id="SSF53955">
    <property type="entry name" value="Lysozyme-like"/>
    <property type="match status" value="1"/>
</dbReference>
<gene>
    <name evidence="3" type="ORF">RAY_162</name>
</gene>
<feature type="region of interest" description="Disordered" evidence="1">
    <location>
        <begin position="1161"/>
        <end position="1203"/>
    </location>
</feature>
<feature type="domain" description="Glycoside hydrolase family 19 catalytic" evidence="2">
    <location>
        <begin position="1920"/>
        <end position="1974"/>
    </location>
</feature>
<feature type="region of interest" description="Disordered" evidence="1">
    <location>
        <begin position="908"/>
        <end position="928"/>
    </location>
</feature>
<dbReference type="PANTHER" id="PTHR34408">
    <property type="entry name" value="FAMILY PROTEIN, PUTATIVE-RELATED"/>
    <property type="match status" value="1"/>
</dbReference>
<evidence type="ECO:0000259" key="2">
    <source>
        <dbReference type="Pfam" id="PF00182"/>
    </source>
</evidence>
<keyword evidence="4" id="KW-1185">Reference proteome</keyword>
<proteinExistence type="predicted"/>
<feature type="compositionally biased region" description="Low complexity" evidence="1">
    <location>
        <begin position="2214"/>
        <end position="2229"/>
    </location>
</feature>
<feature type="compositionally biased region" description="Basic and acidic residues" evidence="1">
    <location>
        <begin position="1077"/>
        <end position="1097"/>
    </location>
</feature>
<feature type="compositionally biased region" description="Basic and acidic residues" evidence="1">
    <location>
        <begin position="701"/>
        <end position="711"/>
    </location>
</feature>
<accession>A0A173GEE6</accession>
<feature type="region of interest" description="Disordered" evidence="1">
    <location>
        <begin position="699"/>
        <end position="725"/>
    </location>
</feature>
<dbReference type="Gene3D" id="1.10.530.10">
    <property type="match status" value="1"/>
</dbReference>
<evidence type="ECO:0000256" key="1">
    <source>
        <dbReference type="SAM" id="MobiDB-lite"/>
    </source>
</evidence>
<dbReference type="Pfam" id="PF00182">
    <property type="entry name" value="Glyco_hydro_19"/>
    <property type="match status" value="1"/>
</dbReference>
<evidence type="ECO:0000313" key="4">
    <source>
        <dbReference type="Proteomes" id="UP000222079"/>
    </source>
</evidence>
<dbReference type="EMBL" id="KU886224">
    <property type="protein sequence ID" value="ANH51943.1"/>
    <property type="molecule type" value="Genomic_DNA"/>
</dbReference>
<feature type="region of interest" description="Disordered" evidence="1">
    <location>
        <begin position="2023"/>
        <end position="2061"/>
    </location>
</feature>
<reference evidence="3 4" key="1">
    <citation type="submission" date="2016-03" db="EMBL/GenBank/DDBJ databases">
        <authorList>
            <person name="Sharma R."/>
            <person name="Esplin I.N.D."/>
            <person name="Berg J.A."/>
            <person name="Jensen G.L."/>
            <person name="Keele B.R."/>
            <person name="Ward M.E.H."/>
            <person name="Breakwell D.P."/>
            <person name="Hope S."/>
            <person name="Grose J.H."/>
        </authorList>
    </citation>
    <scope>NUCLEOTIDE SEQUENCE [LARGE SCALE GENOMIC DNA]</scope>
</reference>
<evidence type="ECO:0000313" key="3">
    <source>
        <dbReference type="EMBL" id="ANH51943.1"/>
    </source>
</evidence>
<feature type="compositionally biased region" description="Basic and acidic residues" evidence="1">
    <location>
        <begin position="1050"/>
        <end position="1062"/>
    </location>
</feature>
<dbReference type="GO" id="GO:0006032">
    <property type="term" value="P:chitin catabolic process"/>
    <property type="evidence" value="ECO:0007669"/>
    <property type="project" value="InterPro"/>
</dbReference>
<dbReference type="Proteomes" id="UP000222079">
    <property type="component" value="Segment"/>
</dbReference>
<dbReference type="InterPro" id="IPR052354">
    <property type="entry name" value="Cell_Wall_Dynamics_Protein"/>
</dbReference>
<sequence>MAENVKVEYEDLGDLDLDFDFDFGDDASTKKKGKGGAIREFAAGLWTGAKEEVFTKGTPQRIIRSLLPASFSPAFDAKDRAARFKDDLYDKVKSNTRNSVNDIKDLTLDALSMYGGKLPEKVLKQIEVWAENKDIDYSVSSTKPADPGLDDGSTGNENDDYVTMMQQATLQSSQLAVALHKESMAQTAAVATRQASVSADSLAFMQGIHRLTARTVGFNEQFTANYQRKSLELQYRSYKLQLSIGKMQERFYKRSLDAMSSLVKNTGLTDFEKMSHSASARELIRKRALGGLGGTVSQFGNRLFDNVFNMVDQRSQDMNHRASGGIAAARAAMMGAQQARMMGRSLGARDYGQMAGQGLVGMLPMMLSSLARPALSRNPGLNRMGHDLSYYSNAAPGLINGWLRNRQSFDENFDPNAEGNKWHTRLQKRVVNPFLNNALFQLPASMGNRTRLHNPGVKDLTEPAVWDQMSRRSLVEVIPGLLTKQLAQQTAIANKLEADVGSVSEVHFNHIQGGFTSKKRANVDLRSSIFNRNEFSSAAGSFNTMVETLDPDQELSPNARVALAMRFARDAEAGDGFNVNTYLKSSGWGNANKEAVQEINEFLHKRFDTREATGRAKAFGDYQIGDAPELAQMRNNLSNVMQAQSQYMPNVEQSLNTMANSGSRAQLKDMGVIKRVNGQDVFNHEMYWEMMQKFIANPNYRPDREGEDSNERGSNVNPGAELGEMGRETLDNLRRGVTDSLGNLRGRLTREQEEEIRAQLSQARANSPEYYQVVLQQLRARYGEAAVNRIARRLDNSLGQSLRDRVNGFGGAGAVGAAGGSGGLGDSLRNMGESASNLFGKINSVRPDTSAVKQALLNAASSGKEALRNATTELQRRFGRQAVEEAASEIAQEAEVVRSSGVFNDGTADRASRTRLPSEGITAPDAGSASETAAIVQAQLDNNALLRETIGVLASVRDSVTATKDATIAQVTGDPDIMKDSVNERQGWLRKLSGRMSNQGKSSGLIRKVFKSLPNINSPVLTVAKWTTVMPAVLGFKATRGLWRMLRDKKREDASDPDHDGVRNNSVADLIRRRAQQKKEREEAQHAHDSDDHAKDKEKPTTLFGLVAGLFSSVTGLVSGIKEFGILGGLAKFLGLGWIGDIVKGIGSVISGGKGVMDELSDALGDDDEGGEEEGGRRRRRRRGGRRNRGGGGGGGGPRPRGGLIRRLAGKAARGVRGLGRGIVGRTGGMLGRGVAGNLKLLVKGGGIVTAGVSALEAWDSYKAGDNAGVAEAAGSGVGGILGGAAMGAAIGSVVPVVGTAIGAIAGGAIGALGGGAIGRSLYTWFNDPGLLQQMRLRQYGVPDNDSSHVSAILKLEAALEPYVKTTDDGYASLDPKAPIAQLGSLFVDDPNDREQVEQFAGWFLHRFKPVYLTHKAVAKQVLPSQAFMDLDKSTDEAAKYEIAKRAQQFDESSDHPYMFTGRIFPDLNATDRKQTEALVKDVLDRLRNKAQKMTTGKSASVFATGMDKVASSRELSSDMVKAINPNGDIPELKTVGHKESSWFTGDRTVVSAGDLLGGLLPKAGQAMDDLTALRMKVYGLPTLDVDRVSTLLQLELVMANKIKFADNGATFDGKASDIYRVVAASFGLSPSNQWSYKSWEPWFTRRFLPAYLAFASTVYTQTGDSRPTLAVPKMPPELKFAAATAITNAKYSDGVNAISVWTIKTSPWSTGELNDDASVVQNHLNNLKAQVKQAQYSAEAVKGGVQQRADGTTEKDWRKDSSGNMVNNQVKTSTGQVYTSQRQVTTYNPETGRIETAYGGGAAGGAAGAGGGIDNTGKVGPIKLGPGAEEGARILIREAMKSGITDKQELAMLLAQTHLESGGFSKLEENLRYKAETLMRLWPNRFPTLAAAQQLATAGPVAIANSIYGGRMGNDKPGDGWKYRGRGFMQLTGKANYAAASKGLGVDLVSDPDKLSTDPTMAAKSALWYWKSRNGIEEAAKKGDLNTVTKLVNGGTHGLAERGQLFKQYTDLMGTGKFDDILSGKDQSAGPQGDAAEDNQAQTLASGQAQSGPSTPALSGAKTAAELTAPGASAANAVAPPPGQGDAPALKSTSGPSVAAAVSAGSSTPNAKDSTASAIDKQAAADASTPTPTTPTLNTPPRMQPTQGQVPNAPQVTTVTPAPAPVPVLPKESAAAISGSKDHLANIDNNMNSLVEIMKQFIAVQTQMLNKPAPAAPQAPASGAGTPPVSFARKYGNG</sequence>
<dbReference type="GO" id="GO:0004568">
    <property type="term" value="F:chitinase activity"/>
    <property type="evidence" value="ECO:0007669"/>
    <property type="project" value="InterPro"/>
</dbReference>